<dbReference type="PANTHER" id="PTHR14969">
    <property type="entry name" value="SPHINGOSINE-1-PHOSPHATE PHOSPHOHYDROLASE"/>
    <property type="match status" value="1"/>
</dbReference>
<accession>A0A1D9P071</accession>
<dbReference type="PANTHER" id="PTHR14969:SF13">
    <property type="entry name" value="AT30094P"/>
    <property type="match status" value="1"/>
</dbReference>
<feature type="transmembrane region" description="Helical" evidence="1">
    <location>
        <begin position="164"/>
        <end position="181"/>
    </location>
</feature>
<feature type="transmembrane region" description="Helical" evidence="1">
    <location>
        <begin position="243"/>
        <end position="261"/>
    </location>
</feature>
<evidence type="ECO:0000256" key="1">
    <source>
        <dbReference type="SAM" id="Phobius"/>
    </source>
</evidence>
<dbReference type="KEGG" id="bhu:bhn_I0835"/>
<dbReference type="SMART" id="SM00014">
    <property type="entry name" value="acidPPc"/>
    <property type="match status" value="1"/>
</dbReference>
<feature type="domain" description="Phosphatidic acid phosphatase type 2/haloperoxidase" evidence="2">
    <location>
        <begin position="60"/>
        <end position="181"/>
    </location>
</feature>
<evidence type="ECO:0000259" key="2">
    <source>
        <dbReference type="SMART" id="SM00014"/>
    </source>
</evidence>
<dbReference type="InterPro" id="IPR000326">
    <property type="entry name" value="PAP2/HPO"/>
</dbReference>
<dbReference type="EMBL" id="CP017831">
    <property type="protein sequence ID" value="AOZ95869.1"/>
    <property type="molecule type" value="Genomic_DNA"/>
</dbReference>
<dbReference type="RefSeq" id="WP_071175603.1">
    <property type="nucleotide sequence ID" value="NZ_CP017831.1"/>
</dbReference>
<proteinExistence type="predicted"/>
<dbReference type="Gene3D" id="1.20.144.10">
    <property type="entry name" value="Phosphatidic acid phosphatase type 2/haloperoxidase"/>
    <property type="match status" value="1"/>
</dbReference>
<name>A0A1D9P071_9FIRM</name>
<evidence type="ECO:0000313" key="3">
    <source>
        <dbReference type="EMBL" id="AOZ95869.1"/>
    </source>
</evidence>
<dbReference type="SUPFAM" id="SSF48317">
    <property type="entry name" value="Acid phosphatase/Vanadium-dependent haloperoxidase"/>
    <property type="match status" value="1"/>
</dbReference>
<dbReference type="OrthoDB" id="9789113at2"/>
<gene>
    <name evidence="3" type="ORF">bhn_I0835</name>
</gene>
<keyword evidence="1" id="KW-1133">Transmembrane helix</keyword>
<feature type="transmembrane region" description="Helical" evidence="1">
    <location>
        <begin position="60"/>
        <end position="78"/>
    </location>
</feature>
<feature type="transmembrane region" description="Helical" evidence="1">
    <location>
        <begin position="286"/>
        <end position="304"/>
    </location>
</feature>
<dbReference type="InterPro" id="IPR036938">
    <property type="entry name" value="PAP2/HPO_sf"/>
</dbReference>
<feature type="transmembrane region" description="Helical" evidence="1">
    <location>
        <begin position="139"/>
        <end position="158"/>
    </location>
</feature>
<keyword evidence="1" id="KW-0472">Membrane</keyword>
<reference evidence="4" key="1">
    <citation type="submission" date="2016-10" db="EMBL/GenBank/DDBJ databases">
        <title>The complete genome sequence of the rumen bacterium Butyrivibrio hungatei MB2003.</title>
        <authorList>
            <person name="Palevich N."/>
            <person name="Kelly W.J."/>
            <person name="Leahy S.C."/>
            <person name="Altermann E."/>
            <person name="Rakonjac J."/>
            <person name="Attwood G.T."/>
        </authorList>
    </citation>
    <scope>NUCLEOTIDE SEQUENCE [LARGE SCALE GENOMIC DNA]</scope>
    <source>
        <strain evidence="4">MB2003</strain>
    </source>
</reference>
<sequence length="312" mass="35617">MEALSGNSFYFDFEVRLMEFLQNALGERFISFISFFSAFGEELLLILILGFVYWCYDKKFGIYVGTNVMIGIVLNPMIKNIFWRRRPYFDNSGIKCLRPVDSESDIYDIAGQGFSFPSGHSTNSVTSYGSLARYKKNKILTTLAFIFPLVVGFSRIVVGVHYPTDVLCGWLLGLAIIFIVPKILKKAGEKNRWIVFLFIFLFCCIGLFYCKTSDYFTGLGLMGGFFVAVEYEKKFVNFEETRNPILCLTRVLGGGILYLALNSLLKLPFNPDFLTSGTFVAGMVRFVRYGIVIFVCVGAYPYLFRFEKKLFK</sequence>
<keyword evidence="1" id="KW-0812">Transmembrane</keyword>
<organism evidence="3 4">
    <name type="scientific">Butyrivibrio hungatei</name>
    <dbReference type="NCBI Taxonomy" id="185008"/>
    <lineage>
        <taxon>Bacteria</taxon>
        <taxon>Bacillati</taxon>
        <taxon>Bacillota</taxon>
        <taxon>Clostridia</taxon>
        <taxon>Lachnospirales</taxon>
        <taxon>Lachnospiraceae</taxon>
        <taxon>Butyrivibrio</taxon>
    </lineage>
</organism>
<keyword evidence="4" id="KW-1185">Reference proteome</keyword>
<dbReference type="Proteomes" id="UP000179284">
    <property type="component" value="Chromosome I"/>
</dbReference>
<feature type="transmembrane region" description="Helical" evidence="1">
    <location>
        <begin position="215"/>
        <end position="231"/>
    </location>
</feature>
<dbReference type="Pfam" id="PF01569">
    <property type="entry name" value="PAP2"/>
    <property type="match status" value="1"/>
</dbReference>
<dbReference type="AlphaFoldDB" id="A0A1D9P071"/>
<protein>
    <submittedName>
        <fullName evidence="3">PAP2 family protein</fullName>
    </submittedName>
</protein>
<evidence type="ECO:0000313" key="4">
    <source>
        <dbReference type="Proteomes" id="UP000179284"/>
    </source>
</evidence>
<feature type="transmembrane region" description="Helical" evidence="1">
    <location>
        <begin position="193"/>
        <end position="209"/>
    </location>
</feature>
<feature type="transmembrane region" description="Helical" evidence="1">
    <location>
        <begin position="29"/>
        <end position="54"/>
    </location>
</feature>